<accession>A0A9P0PW85</accession>
<dbReference type="EMBL" id="CAKOFQ010007370">
    <property type="protein sequence ID" value="CAH1999531.1"/>
    <property type="molecule type" value="Genomic_DNA"/>
</dbReference>
<proteinExistence type="predicted"/>
<gene>
    <name evidence="1" type="ORF">ACAOBT_LOCUS25029</name>
</gene>
<keyword evidence="2" id="KW-1185">Reference proteome</keyword>
<dbReference type="OrthoDB" id="6713800at2759"/>
<evidence type="ECO:0000313" key="2">
    <source>
        <dbReference type="Proteomes" id="UP001152888"/>
    </source>
</evidence>
<comment type="caution">
    <text evidence="1">The sequence shown here is derived from an EMBL/GenBank/DDBJ whole genome shotgun (WGS) entry which is preliminary data.</text>
</comment>
<name>A0A9P0PW85_ACAOB</name>
<evidence type="ECO:0000313" key="1">
    <source>
        <dbReference type="EMBL" id="CAH1999531.1"/>
    </source>
</evidence>
<dbReference type="Proteomes" id="UP001152888">
    <property type="component" value="Unassembled WGS sequence"/>
</dbReference>
<organism evidence="1 2">
    <name type="scientific">Acanthoscelides obtectus</name>
    <name type="common">Bean weevil</name>
    <name type="synonym">Bruchus obtectus</name>
    <dbReference type="NCBI Taxonomy" id="200917"/>
    <lineage>
        <taxon>Eukaryota</taxon>
        <taxon>Metazoa</taxon>
        <taxon>Ecdysozoa</taxon>
        <taxon>Arthropoda</taxon>
        <taxon>Hexapoda</taxon>
        <taxon>Insecta</taxon>
        <taxon>Pterygota</taxon>
        <taxon>Neoptera</taxon>
        <taxon>Endopterygota</taxon>
        <taxon>Coleoptera</taxon>
        <taxon>Polyphaga</taxon>
        <taxon>Cucujiformia</taxon>
        <taxon>Chrysomeloidea</taxon>
        <taxon>Chrysomelidae</taxon>
        <taxon>Bruchinae</taxon>
        <taxon>Bruchini</taxon>
        <taxon>Acanthoscelides</taxon>
    </lineage>
</organism>
<reference evidence="1" key="1">
    <citation type="submission" date="2022-03" db="EMBL/GenBank/DDBJ databases">
        <authorList>
            <person name="Sayadi A."/>
        </authorList>
    </citation>
    <scope>NUCLEOTIDE SEQUENCE</scope>
</reference>
<dbReference type="AlphaFoldDB" id="A0A9P0PW85"/>
<sequence>MGNVQTHGNLRDTEVEAQIPNRLSRITSNLILSLIDGDYFPCLILRPSTAIKEGLVVYVFHKNMETEIPSRNIIGNMKCLMHCNVSYTDETGNTGDGYVRAVNCSEDGQPLNFFICGKKESKWVSLPFVFLTREQAKDLC</sequence>
<protein>
    <submittedName>
        <fullName evidence="1">Uncharacterized protein</fullName>
    </submittedName>
</protein>